<dbReference type="EMBL" id="CAVNYO010000143">
    <property type="protein sequence ID" value="CAK5269234.1"/>
    <property type="molecule type" value="Genomic_DNA"/>
</dbReference>
<evidence type="ECO:0000313" key="2">
    <source>
        <dbReference type="EMBL" id="CAK5269234.1"/>
    </source>
</evidence>
<dbReference type="Gene3D" id="3.40.50.10090">
    <property type="match status" value="2"/>
</dbReference>
<proteinExistence type="predicted"/>
<sequence>MSTSVLLLRAPAGTPDRYETAFSAAGHLCTSLPVLETALVNGDALRTLVREQGRCTYDAVIITSARACEAWGAAVDSLEDGPTQGTMQASDWTGTPFYVVGSTTATALAAVRAAHPQSPYAPSDVRGESSGTSQELARFVLHDLGDPPHPRPLLYLTGDKNRDTLPDILAAGGHQLHTVQVYETRGSSRFREDLDAVLRLPIHRDTALWWIVFFAPSSSEFTIPFLQEHFDLRGVDNRLLATRIASIGPTTTDFLRETAHLTVHAMASKPTPQHLLEAIQASDSGLHR</sequence>
<evidence type="ECO:0000259" key="1">
    <source>
        <dbReference type="Pfam" id="PF02602"/>
    </source>
</evidence>
<dbReference type="Pfam" id="PF02602">
    <property type="entry name" value="HEM4"/>
    <property type="match status" value="1"/>
</dbReference>
<dbReference type="GO" id="GO:0006780">
    <property type="term" value="P:uroporphyrinogen III biosynthetic process"/>
    <property type="evidence" value="ECO:0007669"/>
    <property type="project" value="InterPro"/>
</dbReference>
<accession>A0AAD2H3D4</accession>
<dbReference type="InterPro" id="IPR039793">
    <property type="entry name" value="UROS/Hem4"/>
</dbReference>
<dbReference type="PANTHER" id="PTHR12390:SF0">
    <property type="entry name" value="UROPORPHYRINOGEN-III SYNTHASE"/>
    <property type="match status" value="1"/>
</dbReference>
<reference evidence="2" key="1">
    <citation type="submission" date="2023-11" db="EMBL/GenBank/DDBJ databases">
        <authorList>
            <person name="De Vega J J."/>
            <person name="De Vega J J."/>
        </authorList>
    </citation>
    <scope>NUCLEOTIDE SEQUENCE</scope>
</reference>
<keyword evidence="3" id="KW-1185">Reference proteome</keyword>
<dbReference type="InterPro" id="IPR003754">
    <property type="entry name" value="4pyrrol_synth_uPrphyn_synth"/>
</dbReference>
<dbReference type="SUPFAM" id="SSF69618">
    <property type="entry name" value="HemD-like"/>
    <property type="match status" value="1"/>
</dbReference>
<dbReference type="AlphaFoldDB" id="A0AAD2H3D4"/>
<comment type="caution">
    <text evidence="2">The sequence shown here is derived from an EMBL/GenBank/DDBJ whole genome shotgun (WGS) entry which is preliminary data.</text>
</comment>
<dbReference type="CDD" id="cd06578">
    <property type="entry name" value="HemD"/>
    <property type="match status" value="1"/>
</dbReference>
<organism evidence="2 3">
    <name type="scientific">Mycena citricolor</name>
    <dbReference type="NCBI Taxonomy" id="2018698"/>
    <lineage>
        <taxon>Eukaryota</taxon>
        <taxon>Fungi</taxon>
        <taxon>Dikarya</taxon>
        <taxon>Basidiomycota</taxon>
        <taxon>Agaricomycotina</taxon>
        <taxon>Agaricomycetes</taxon>
        <taxon>Agaricomycetidae</taxon>
        <taxon>Agaricales</taxon>
        <taxon>Marasmiineae</taxon>
        <taxon>Mycenaceae</taxon>
        <taxon>Mycena</taxon>
    </lineage>
</organism>
<dbReference type="Proteomes" id="UP001295794">
    <property type="component" value="Unassembled WGS sequence"/>
</dbReference>
<dbReference type="InterPro" id="IPR036108">
    <property type="entry name" value="4pyrrol_syn_uPrphyn_synt_sf"/>
</dbReference>
<evidence type="ECO:0000313" key="3">
    <source>
        <dbReference type="Proteomes" id="UP001295794"/>
    </source>
</evidence>
<protein>
    <recommendedName>
        <fullName evidence="1">Tetrapyrrole biosynthesis uroporphyrinogen III synthase domain-containing protein</fullName>
    </recommendedName>
</protein>
<dbReference type="PANTHER" id="PTHR12390">
    <property type="entry name" value="UROPORPHYRINOGEN III SYNTHASE"/>
    <property type="match status" value="1"/>
</dbReference>
<dbReference type="GO" id="GO:0004852">
    <property type="term" value="F:uroporphyrinogen-III synthase activity"/>
    <property type="evidence" value="ECO:0007669"/>
    <property type="project" value="InterPro"/>
</dbReference>
<dbReference type="GO" id="GO:0005829">
    <property type="term" value="C:cytosol"/>
    <property type="evidence" value="ECO:0007669"/>
    <property type="project" value="TreeGrafter"/>
</dbReference>
<name>A0AAD2H3D4_9AGAR</name>
<gene>
    <name evidence="2" type="ORF">MYCIT1_LOCUS12812</name>
</gene>
<feature type="domain" description="Tetrapyrrole biosynthesis uroporphyrinogen III synthase" evidence="1">
    <location>
        <begin position="16"/>
        <end position="277"/>
    </location>
</feature>